<sequence length="70" mass="8318">MRWLAVLHWQYSGIPNPLVRWLEGQEFTLLTSALTSAQLRIPFYKFENRYTAKIWCKRGCKKVDLRGCNN</sequence>
<reference evidence="1" key="1">
    <citation type="submission" date="2014-11" db="EMBL/GenBank/DDBJ databases">
        <authorList>
            <person name="Amaro Gonzalez C."/>
        </authorList>
    </citation>
    <scope>NUCLEOTIDE SEQUENCE</scope>
</reference>
<organism evidence="1">
    <name type="scientific">Anguilla anguilla</name>
    <name type="common">European freshwater eel</name>
    <name type="synonym">Muraena anguilla</name>
    <dbReference type="NCBI Taxonomy" id="7936"/>
    <lineage>
        <taxon>Eukaryota</taxon>
        <taxon>Metazoa</taxon>
        <taxon>Chordata</taxon>
        <taxon>Craniata</taxon>
        <taxon>Vertebrata</taxon>
        <taxon>Euteleostomi</taxon>
        <taxon>Actinopterygii</taxon>
        <taxon>Neopterygii</taxon>
        <taxon>Teleostei</taxon>
        <taxon>Anguilliformes</taxon>
        <taxon>Anguillidae</taxon>
        <taxon>Anguilla</taxon>
    </lineage>
</organism>
<protein>
    <submittedName>
        <fullName evidence="1">Uncharacterized protein</fullName>
    </submittedName>
</protein>
<dbReference type="AlphaFoldDB" id="A0A0E9SF96"/>
<evidence type="ECO:0000313" key="1">
    <source>
        <dbReference type="EMBL" id="JAH39951.1"/>
    </source>
</evidence>
<reference evidence="1" key="2">
    <citation type="journal article" date="2015" name="Fish Shellfish Immunol.">
        <title>Early steps in the European eel (Anguilla anguilla)-Vibrio vulnificus interaction in the gills: Role of the RtxA13 toxin.</title>
        <authorList>
            <person name="Callol A."/>
            <person name="Pajuelo D."/>
            <person name="Ebbesson L."/>
            <person name="Teles M."/>
            <person name="MacKenzie S."/>
            <person name="Amaro C."/>
        </authorList>
    </citation>
    <scope>NUCLEOTIDE SEQUENCE</scope>
</reference>
<dbReference type="EMBL" id="GBXM01068626">
    <property type="protein sequence ID" value="JAH39951.1"/>
    <property type="molecule type" value="Transcribed_RNA"/>
</dbReference>
<proteinExistence type="predicted"/>
<name>A0A0E9SF96_ANGAN</name>
<accession>A0A0E9SF96</accession>